<keyword evidence="3" id="KW-1185">Reference proteome</keyword>
<dbReference type="SUPFAM" id="SSF140856">
    <property type="entry name" value="USP8 N-terminal domain-like"/>
    <property type="match status" value="1"/>
</dbReference>
<dbReference type="PaxDb" id="67767-A0A0J7JYP4"/>
<dbReference type="Pfam" id="PF08969">
    <property type="entry name" value="USP8_dimer"/>
    <property type="match status" value="1"/>
</dbReference>
<dbReference type="OrthoDB" id="3640at2759"/>
<sequence>MDKNRQLKEMGITDPKERLKALTENASKVEIDPNIPPGRYYRTGVEMVRLADMNMKDGSYENAFILYMKFIT</sequence>
<feature type="domain" description="USP8 dimerisation" evidence="1">
    <location>
        <begin position="16"/>
        <end position="72"/>
    </location>
</feature>
<reference evidence="2 3" key="1">
    <citation type="submission" date="2015-04" db="EMBL/GenBank/DDBJ databases">
        <title>Lasius niger genome sequencing.</title>
        <authorList>
            <person name="Konorov E.A."/>
            <person name="Nikitin M.A."/>
            <person name="Kirill M.V."/>
            <person name="Chang P."/>
        </authorList>
    </citation>
    <scope>NUCLEOTIDE SEQUENCE [LARGE SCALE GENOMIC DNA]</scope>
    <source>
        <tissue evidence="2">Whole</tissue>
    </source>
</reference>
<dbReference type="STRING" id="67767.A0A0J7JYP4"/>
<evidence type="ECO:0000259" key="1">
    <source>
        <dbReference type="Pfam" id="PF08969"/>
    </source>
</evidence>
<comment type="caution">
    <text evidence="2">The sequence shown here is derived from an EMBL/GenBank/DDBJ whole genome shotgun (WGS) entry which is preliminary data.</text>
</comment>
<proteinExistence type="predicted"/>
<name>A0A0J7JYP4_LASNI</name>
<dbReference type="InterPro" id="IPR015063">
    <property type="entry name" value="USP8_dimer"/>
</dbReference>
<evidence type="ECO:0000313" key="3">
    <source>
        <dbReference type="Proteomes" id="UP000036403"/>
    </source>
</evidence>
<dbReference type="GO" id="GO:0016579">
    <property type="term" value="P:protein deubiquitination"/>
    <property type="evidence" value="ECO:0007669"/>
    <property type="project" value="UniProtKB-ARBA"/>
</dbReference>
<accession>A0A0J7JYP4</accession>
<dbReference type="AlphaFoldDB" id="A0A0J7JYP4"/>
<dbReference type="Gene3D" id="1.20.58.80">
    <property type="entry name" value="Phosphotransferase system, lactose/cellobiose-type IIA subunit"/>
    <property type="match status" value="1"/>
</dbReference>
<evidence type="ECO:0000313" key="2">
    <source>
        <dbReference type="EMBL" id="KMQ83318.1"/>
    </source>
</evidence>
<dbReference type="Proteomes" id="UP000036403">
    <property type="component" value="Unassembled WGS sequence"/>
</dbReference>
<protein>
    <submittedName>
        <fullName evidence="2">Stam-binding protein</fullName>
    </submittedName>
</protein>
<gene>
    <name evidence="2" type="ORF">RF55_20348</name>
</gene>
<dbReference type="EMBL" id="LBMM01020286">
    <property type="protein sequence ID" value="KMQ83318.1"/>
    <property type="molecule type" value="Genomic_DNA"/>
</dbReference>
<organism evidence="2 3">
    <name type="scientific">Lasius niger</name>
    <name type="common">Black garden ant</name>
    <dbReference type="NCBI Taxonomy" id="67767"/>
    <lineage>
        <taxon>Eukaryota</taxon>
        <taxon>Metazoa</taxon>
        <taxon>Ecdysozoa</taxon>
        <taxon>Arthropoda</taxon>
        <taxon>Hexapoda</taxon>
        <taxon>Insecta</taxon>
        <taxon>Pterygota</taxon>
        <taxon>Neoptera</taxon>
        <taxon>Endopterygota</taxon>
        <taxon>Hymenoptera</taxon>
        <taxon>Apocrita</taxon>
        <taxon>Aculeata</taxon>
        <taxon>Formicoidea</taxon>
        <taxon>Formicidae</taxon>
        <taxon>Formicinae</taxon>
        <taxon>Lasius</taxon>
        <taxon>Lasius</taxon>
    </lineage>
</organism>